<dbReference type="Gene3D" id="2.70.70.10">
    <property type="entry name" value="Glucose Permease (Domain IIA)"/>
    <property type="match status" value="1"/>
</dbReference>
<dbReference type="InterPro" id="IPR036779">
    <property type="entry name" value="LysM_dom_sf"/>
</dbReference>
<sequence>MLFLPRPANAGFFSFLARIFNVSPPEVEEGLAVFAPAAQVAAAASAVGTENRPPAGEDDSGEDSLSVIQKNAILAPLNPVGMVADDVAPAGQIFVYTVRPGDTLSSIAKSFHILVNTIRWANDLTISTVIRPGQTLIILPIDSIQHTVARGETIEGIVKKYRGDIDETLAFNGWPLGYEPRVGEVVIVPNGEGEPLTNSSTAARGTGGPVYTGYYIRPINGGRISQGLHGLNAKDFATYCNAPILASARGIVLVARSQGWYGGYGLYVVIAHPNGTQTLYAHMSRIAVSVGWNVAQGQVVGYVGSTGNSTGCHVHLEIRGAEFTDM</sequence>
<evidence type="ECO:0000313" key="2">
    <source>
        <dbReference type="EMBL" id="MBI4132169.1"/>
    </source>
</evidence>
<dbReference type="SUPFAM" id="SSF51261">
    <property type="entry name" value="Duplicated hybrid motif"/>
    <property type="match status" value="1"/>
</dbReference>
<dbReference type="CDD" id="cd00118">
    <property type="entry name" value="LysM"/>
    <property type="match status" value="2"/>
</dbReference>
<dbReference type="EMBL" id="JACQMJ010000004">
    <property type="protein sequence ID" value="MBI4132169.1"/>
    <property type="molecule type" value="Genomic_DNA"/>
</dbReference>
<dbReference type="InterPro" id="IPR018392">
    <property type="entry name" value="LysM"/>
</dbReference>
<dbReference type="CDD" id="cd12797">
    <property type="entry name" value="M23_peptidase"/>
    <property type="match status" value="1"/>
</dbReference>
<dbReference type="Proteomes" id="UP000704960">
    <property type="component" value="Unassembled WGS sequence"/>
</dbReference>
<evidence type="ECO:0000313" key="3">
    <source>
        <dbReference type="Proteomes" id="UP000704960"/>
    </source>
</evidence>
<dbReference type="InterPro" id="IPR011055">
    <property type="entry name" value="Dup_hybrid_motif"/>
</dbReference>
<dbReference type="Pfam" id="PF01551">
    <property type="entry name" value="Peptidase_M23"/>
    <property type="match status" value="1"/>
</dbReference>
<reference evidence="2" key="1">
    <citation type="submission" date="2020-07" db="EMBL/GenBank/DDBJ databases">
        <title>Huge and variable diversity of episymbiotic CPR bacteria and DPANN archaea in groundwater ecosystems.</title>
        <authorList>
            <person name="He C.Y."/>
            <person name="Keren R."/>
            <person name="Whittaker M."/>
            <person name="Farag I.F."/>
            <person name="Doudna J."/>
            <person name="Cate J.H.D."/>
            <person name="Banfield J.F."/>
        </authorList>
    </citation>
    <scope>NUCLEOTIDE SEQUENCE</scope>
    <source>
        <strain evidence="2">NC_groundwater_1226_Ag_S-0.1um_59_124</strain>
    </source>
</reference>
<dbReference type="PANTHER" id="PTHR21666">
    <property type="entry name" value="PEPTIDASE-RELATED"/>
    <property type="match status" value="1"/>
</dbReference>
<gene>
    <name evidence="2" type="ORF">HY474_00885</name>
</gene>
<dbReference type="Gene3D" id="3.10.350.10">
    <property type="entry name" value="LysM domain"/>
    <property type="match status" value="2"/>
</dbReference>
<organism evidence="2 3">
    <name type="scientific">Candidatus Sungiibacteriota bacterium</name>
    <dbReference type="NCBI Taxonomy" id="2750080"/>
    <lineage>
        <taxon>Bacteria</taxon>
        <taxon>Candidatus Sungiibacteriota</taxon>
    </lineage>
</organism>
<evidence type="ECO:0000259" key="1">
    <source>
        <dbReference type="PROSITE" id="PS51782"/>
    </source>
</evidence>
<dbReference type="PROSITE" id="PS51782">
    <property type="entry name" value="LYSM"/>
    <property type="match status" value="1"/>
</dbReference>
<comment type="caution">
    <text evidence="2">The sequence shown here is derived from an EMBL/GenBank/DDBJ whole genome shotgun (WGS) entry which is preliminary data.</text>
</comment>
<dbReference type="Pfam" id="PF01476">
    <property type="entry name" value="LysM"/>
    <property type="match status" value="2"/>
</dbReference>
<dbReference type="AlphaFoldDB" id="A0A932YWF4"/>
<feature type="domain" description="LysM" evidence="1">
    <location>
        <begin position="94"/>
        <end position="138"/>
    </location>
</feature>
<proteinExistence type="predicted"/>
<dbReference type="GO" id="GO:0004222">
    <property type="term" value="F:metalloendopeptidase activity"/>
    <property type="evidence" value="ECO:0007669"/>
    <property type="project" value="TreeGrafter"/>
</dbReference>
<name>A0A932YWF4_9BACT</name>
<dbReference type="InterPro" id="IPR050570">
    <property type="entry name" value="Cell_wall_metabolism_enzyme"/>
</dbReference>
<protein>
    <submittedName>
        <fullName evidence="2">M23 family metallopeptidase</fullName>
    </submittedName>
</protein>
<accession>A0A932YWF4</accession>
<dbReference type="InterPro" id="IPR016047">
    <property type="entry name" value="M23ase_b-sheet_dom"/>
</dbReference>
<dbReference type="SMART" id="SM00257">
    <property type="entry name" value="LysM"/>
    <property type="match status" value="2"/>
</dbReference>
<dbReference type="PANTHER" id="PTHR21666:SF270">
    <property type="entry name" value="MUREIN HYDROLASE ACTIVATOR ENVC"/>
    <property type="match status" value="1"/>
</dbReference>